<dbReference type="AlphaFoldDB" id="A0AAE6M434"/>
<keyword evidence="4 8" id="KW-0547">Nucleotide-binding</keyword>
<keyword evidence="8" id="KW-0055">Arginine biosynthesis</keyword>
<feature type="binding site" evidence="8">
    <location>
        <position position="220"/>
    </location>
    <ligand>
        <name>L-glutamine</name>
        <dbReference type="ChEBI" id="CHEBI:58359"/>
    </ligand>
</feature>
<keyword evidence="8" id="KW-0028">Amino-acid biosynthesis</keyword>
<evidence type="ECO:0000256" key="2">
    <source>
        <dbReference type="ARBA" id="ARBA00007800"/>
    </source>
</evidence>
<dbReference type="GO" id="GO:0006526">
    <property type="term" value="P:L-arginine biosynthetic process"/>
    <property type="evidence" value="ECO:0007669"/>
    <property type="project" value="UniProtKB-UniRule"/>
</dbReference>
<feature type="binding site" evidence="8">
    <location>
        <position position="218"/>
    </location>
    <ligand>
        <name>L-glutamine</name>
        <dbReference type="ChEBI" id="CHEBI:58359"/>
    </ligand>
</feature>
<evidence type="ECO:0000259" key="9">
    <source>
        <dbReference type="SMART" id="SM01097"/>
    </source>
</evidence>
<dbReference type="GO" id="GO:0005524">
    <property type="term" value="F:ATP binding"/>
    <property type="evidence" value="ECO:0007669"/>
    <property type="project" value="UniProtKB-UniRule"/>
</dbReference>
<dbReference type="InterPro" id="IPR035686">
    <property type="entry name" value="CPSase_GATase1"/>
</dbReference>
<dbReference type="Pfam" id="PF00117">
    <property type="entry name" value="GATase"/>
    <property type="match status" value="1"/>
</dbReference>
<reference evidence="10 11" key="1">
    <citation type="submission" date="2019-06" db="EMBL/GenBank/DDBJ databases">
        <title>Genome analyses of bacteria isolated from kimchi.</title>
        <authorList>
            <person name="Lee S."/>
            <person name="Ahn S."/>
            <person name="Roh S."/>
        </authorList>
    </citation>
    <scope>NUCLEOTIDE SEQUENCE [LARGE SCALE GENOMIC DNA]</scope>
    <source>
        <strain evidence="10 11">CBA3620</strain>
    </source>
</reference>
<evidence type="ECO:0000256" key="8">
    <source>
        <dbReference type="HAMAP-Rule" id="MF_01209"/>
    </source>
</evidence>
<keyword evidence="5 8" id="KW-0067">ATP-binding</keyword>
<dbReference type="InterPro" id="IPR006274">
    <property type="entry name" value="CarbamoylP_synth_ssu"/>
</dbReference>
<dbReference type="PANTHER" id="PTHR43418">
    <property type="entry name" value="MULTIFUNCTIONAL TRYPTOPHAN BIOSYNTHESIS PROTEIN-RELATED"/>
    <property type="match status" value="1"/>
</dbReference>
<name>A0AAE6M434_LEUCA</name>
<dbReference type="Gene3D" id="3.50.30.20">
    <property type="entry name" value="Carbamoyl-phosphate synthase small subunit, N-terminal domain"/>
    <property type="match status" value="1"/>
</dbReference>
<organism evidence="10 11">
    <name type="scientific">Leuconostoc carnosum</name>
    <dbReference type="NCBI Taxonomy" id="1252"/>
    <lineage>
        <taxon>Bacteria</taxon>
        <taxon>Bacillati</taxon>
        <taxon>Bacillota</taxon>
        <taxon>Bacilli</taxon>
        <taxon>Lactobacillales</taxon>
        <taxon>Lactobacillaceae</taxon>
        <taxon>Leuconostoc</taxon>
    </lineage>
</organism>
<dbReference type="Gene3D" id="3.40.50.880">
    <property type="match status" value="1"/>
</dbReference>
<dbReference type="PROSITE" id="PS51273">
    <property type="entry name" value="GATASE_TYPE_1"/>
    <property type="match status" value="1"/>
</dbReference>
<evidence type="ECO:0000256" key="1">
    <source>
        <dbReference type="ARBA" id="ARBA00005077"/>
    </source>
</evidence>
<protein>
    <recommendedName>
        <fullName evidence="8">Carbamoyl phosphate synthase small chain</fullName>
        <ecNumber evidence="8">6.3.5.5</ecNumber>
    </recommendedName>
    <alternativeName>
        <fullName evidence="8">Carbamoyl phosphate synthetase glutamine chain</fullName>
    </alternativeName>
</protein>
<dbReference type="InterPro" id="IPR036480">
    <property type="entry name" value="CarbP_synth_ssu_N_sf"/>
</dbReference>
<feature type="domain" description="Carbamoyl-phosphate synthase small subunit N-terminal" evidence="9">
    <location>
        <begin position="2"/>
        <end position="132"/>
    </location>
</feature>
<dbReference type="Proteomes" id="UP000321332">
    <property type="component" value="Chromosome"/>
</dbReference>
<evidence type="ECO:0000256" key="3">
    <source>
        <dbReference type="ARBA" id="ARBA00022598"/>
    </source>
</evidence>
<evidence type="ECO:0000256" key="4">
    <source>
        <dbReference type="ARBA" id="ARBA00022741"/>
    </source>
</evidence>
<evidence type="ECO:0000256" key="7">
    <source>
        <dbReference type="ARBA" id="ARBA00048816"/>
    </source>
</evidence>
<dbReference type="EMBL" id="CP042374">
    <property type="protein sequence ID" value="QEA32931.1"/>
    <property type="molecule type" value="Genomic_DNA"/>
</dbReference>
<dbReference type="SUPFAM" id="SSF52021">
    <property type="entry name" value="Carbamoyl phosphate synthetase, small subunit N-terminal domain"/>
    <property type="match status" value="1"/>
</dbReference>
<dbReference type="GO" id="GO:0006541">
    <property type="term" value="P:glutamine metabolic process"/>
    <property type="evidence" value="ECO:0007669"/>
    <property type="project" value="InterPro"/>
</dbReference>
<dbReference type="Pfam" id="PF00988">
    <property type="entry name" value="CPSase_sm_chain"/>
    <property type="match status" value="1"/>
</dbReference>
<dbReference type="PANTHER" id="PTHR43418:SF7">
    <property type="entry name" value="CARBAMOYL-PHOSPHATE SYNTHASE SMALL CHAIN"/>
    <property type="match status" value="1"/>
</dbReference>
<keyword evidence="8" id="KW-0665">Pyrimidine biosynthesis</keyword>
<keyword evidence="3 8" id="KW-0436">Ligase</keyword>
<dbReference type="InterPro" id="IPR029062">
    <property type="entry name" value="Class_I_gatase-like"/>
</dbReference>
<feature type="active site" evidence="8">
    <location>
        <position position="333"/>
    </location>
</feature>
<comment type="pathway">
    <text evidence="1 8">Amino-acid biosynthesis; L-arginine biosynthesis; carbamoyl phosphate from bicarbonate: step 1/1.</text>
</comment>
<dbReference type="GO" id="GO:0006207">
    <property type="term" value="P:'de novo' pyrimidine nucleobase biosynthetic process"/>
    <property type="evidence" value="ECO:0007669"/>
    <property type="project" value="InterPro"/>
</dbReference>
<dbReference type="SUPFAM" id="SSF52317">
    <property type="entry name" value="Class I glutamine amidotransferase-like"/>
    <property type="match status" value="1"/>
</dbReference>
<sequence>MMQRHLILEDGTTFQGMSFGSPATTFGEIIFHTAMTGYQEIITDPIYDGQMIVFATPIVGAAGIHAEAYESVKPTIRGMIVNDLAEVSVNRQRRMNLDRFLKQHNIPGLYQVDTRQLIRHLRETGPQKATIVDYADEHAVDQLVATVLTNKQVQNMATPKPYANPARGRHIVVIDFGLKHGILRMLGDYDANVSVLPYTTSVDEVLTLDPDGIILSTGPGDPRALPESVLTLIRVLQSKVPMLGIGLGHELFALANGAELMPLPSEHHGMNHPIQEIISRQIFYAMQGQGYAVDEKTIDRKKLFVTYRDLVDGAVQGLRHRDFPAFSVQFFPDAAPGPLEATTVFADFFETVEDYVEHYNQQ</sequence>
<comment type="pathway">
    <text evidence="8">Pyrimidine metabolism; UMP biosynthesis via de novo pathway; (S)-dihydroorotate from bicarbonate: step 1/3.</text>
</comment>
<dbReference type="EC" id="6.3.5.5" evidence="8"/>
<dbReference type="InterPro" id="IPR002474">
    <property type="entry name" value="CarbamoylP_synth_ssu_N"/>
</dbReference>
<dbReference type="SMART" id="SM01097">
    <property type="entry name" value="CPSase_sm_chain"/>
    <property type="match status" value="1"/>
</dbReference>
<dbReference type="HAMAP" id="MF_01209">
    <property type="entry name" value="CPSase_S_chain"/>
    <property type="match status" value="1"/>
</dbReference>
<comment type="catalytic activity">
    <reaction evidence="8">
        <text>L-glutamine + H2O = L-glutamate + NH4(+)</text>
        <dbReference type="Rhea" id="RHEA:15889"/>
        <dbReference type="ChEBI" id="CHEBI:15377"/>
        <dbReference type="ChEBI" id="CHEBI:28938"/>
        <dbReference type="ChEBI" id="CHEBI:29985"/>
        <dbReference type="ChEBI" id="CHEBI:58359"/>
    </reaction>
</comment>
<feature type="binding site" evidence="8">
    <location>
        <position position="291"/>
    </location>
    <ligand>
        <name>L-glutamine</name>
        <dbReference type="ChEBI" id="CHEBI:58359"/>
    </ligand>
</feature>
<feature type="binding site" evidence="8">
    <location>
        <position position="290"/>
    </location>
    <ligand>
        <name>L-glutamine</name>
        <dbReference type="ChEBI" id="CHEBI:58359"/>
    </ligand>
</feature>
<feature type="region of interest" description="CPSase" evidence="8">
    <location>
        <begin position="1"/>
        <end position="169"/>
    </location>
</feature>
<dbReference type="InterPro" id="IPR050472">
    <property type="entry name" value="Anth_synth/Amidotransfase"/>
</dbReference>
<dbReference type="GO" id="GO:0044205">
    <property type="term" value="P:'de novo' UMP biosynthetic process"/>
    <property type="evidence" value="ECO:0007669"/>
    <property type="project" value="UniProtKB-UniRule"/>
</dbReference>
<dbReference type="PRINTS" id="PR00099">
    <property type="entry name" value="CPSGATASE"/>
</dbReference>
<gene>
    <name evidence="8" type="primary">carA</name>
    <name evidence="10" type="ORF">FGL89_01640</name>
</gene>
<comment type="catalytic activity">
    <reaction evidence="7 8">
        <text>hydrogencarbonate + L-glutamine + 2 ATP + H2O = carbamoyl phosphate + L-glutamate + 2 ADP + phosphate + 2 H(+)</text>
        <dbReference type="Rhea" id="RHEA:18633"/>
        <dbReference type="ChEBI" id="CHEBI:15377"/>
        <dbReference type="ChEBI" id="CHEBI:15378"/>
        <dbReference type="ChEBI" id="CHEBI:17544"/>
        <dbReference type="ChEBI" id="CHEBI:29985"/>
        <dbReference type="ChEBI" id="CHEBI:30616"/>
        <dbReference type="ChEBI" id="CHEBI:43474"/>
        <dbReference type="ChEBI" id="CHEBI:58228"/>
        <dbReference type="ChEBI" id="CHEBI:58359"/>
        <dbReference type="ChEBI" id="CHEBI:456216"/>
        <dbReference type="EC" id="6.3.5.5"/>
    </reaction>
</comment>
<accession>A0AAE6M434</accession>
<keyword evidence="6 8" id="KW-0315">Glutamine amidotransferase</keyword>
<comment type="similarity">
    <text evidence="2 8">Belongs to the CarA family.</text>
</comment>
<evidence type="ECO:0000313" key="11">
    <source>
        <dbReference type="Proteomes" id="UP000321332"/>
    </source>
</evidence>
<dbReference type="CDD" id="cd01744">
    <property type="entry name" value="GATase1_CPSase"/>
    <property type="match status" value="1"/>
</dbReference>
<evidence type="ECO:0000256" key="6">
    <source>
        <dbReference type="ARBA" id="ARBA00022962"/>
    </source>
</evidence>
<evidence type="ECO:0000313" key="10">
    <source>
        <dbReference type="EMBL" id="QEA32931.1"/>
    </source>
</evidence>
<feature type="binding site" evidence="8">
    <location>
        <position position="247"/>
    </location>
    <ligand>
        <name>L-glutamine</name>
        <dbReference type="ChEBI" id="CHEBI:58359"/>
    </ligand>
</feature>
<dbReference type="InterPro" id="IPR017926">
    <property type="entry name" value="GATASE"/>
</dbReference>
<dbReference type="PRINTS" id="PR00096">
    <property type="entry name" value="GATASE"/>
</dbReference>
<dbReference type="NCBIfam" id="TIGR01368">
    <property type="entry name" value="CPSaseIIsmall"/>
    <property type="match status" value="1"/>
</dbReference>
<comment type="caution">
    <text evidence="8">Lacks conserved residue(s) required for the propagation of feature annotation.</text>
</comment>
<dbReference type="GO" id="GO:0004088">
    <property type="term" value="F:carbamoyl-phosphate synthase (glutamine-hydrolyzing) activity"/>
    <property type="evidence" value="ECO:0007669"/>
    <property type="project" value="UniProtKB-UniRule"/>
</dbReference>
<evidence type="ECO:0000256" key="5">
    <source>
        <dbReference type="ARBA" id="ARBA00022840"/>
    </source>
</evidence>
<comment type="function">
    <text evidence="8">Small subunit of the glutamine-dependent carbamoyl phosphate synthetase (CPSase). CPSase catalyzes the formation of carbamoyl phosphate from the ammonia moiety of glutamine, carbonate, and phosphate donated by ATP, constituting the first step of 2 biosynthetic pathways, one leading to arginine and/or urea and the other to pyrimidine nucleotides. The small subunit (glutamine amidotransferase) binds and cleaves glutamine to supply the large subunit with the substrate ammonia.</text>
</comment>
<comment type="subunit">
    <text evidence="8">Composed of two chains; the small (or glutamine) chain promotes the hydrolysis of glutamine to ammonia, which is used by the large (or ammonia) chain to synthesize carbamoyl phosphate. Tetramer of heterodimers (alpha,beta)4.</text>
</comment>
<dbReference type="NCBIfam" id="NF009475">
    <property type="entry name" value="PRK12838.1"/>
    <property type="match status" value="1"/>
</dbReference>
<proteinExistence type="inferred from homology"/>